<sequence>MTNLLRSEFRKVTTLKYWWALGLAPLLVGLFSGAISLPLISGLSDEADDEVQAAVGAIGLLVALALVFVFSALFGAVNAGTEYRHSTITTTFLTTRGRDSVVAAKLLVSALFGILYCLAIEIVSVPVLLIAGSDDVRLDGQMTAVLAVGLVASMLWALIGAGLALLTASSIASTVTIVVWYVMGEGIVRAILAGFHLGSAGQWLPGSLTVSAFIGIVDESALTSEPGTAVSLLCLALWAAAAGGLGWWVTRTRDIT</sequence>
<feature type="transmembrane region" description="Helical" evidence="1">
    <location>
        <begin position="144"/>
        <end position="166"/>
    </location>
</feature>
<proteinExistence type="predicted"/>
<evidence type="ECO:0000256" key="1">
    <source>
        <dbReference type="SAM" id="Phobius"/>
    </source>
</evidence>
<name>A0A3S3AKE9_9NOCA</name>
<keyword evidence="1" id="KW-1133">Transmembrane helix</keyword>
<evidence type="ECO:0000313" key="3">
    <source>
        <dbReference type="Proteomes" id="UP000286208"/>
    </source>
</evidence>
<gene>
    <name evidence="2" type="ORF">EGT67_04270</name>
</gene>
<dbReference type="EMBL" id="RKLP01000002">
    <property type="protein sequence ID" value="RVW10399.1"/>
    <property type="molecule type" value="Genomic_DNA"/>
</dbReference>
<keyword evidence="1" id="KW-0472">Membrane</keyword>
<comment type="caution">
    <text evidence="2">The sequence shown here is derived from an EMBL/GenBank/DDBJ whole genome shotgun (WGS) entry which is preliminary data.</text>
</comment>
<dbReference type="AlphaFoldDB" id="A0A3S3AKE9"/>
<dbReference type="OrthoDB" id="5244396at2"/>
<feature type="transmembrane region" description="Helical" evidence="1">
    <location>
        <begin position="178"/>
        <end position="198"/>
    </location>
</feature>
<feature type="transmembrane region" description="Helical" evidence="1">
    <location>
        <begin position="53"/>
        <end position="77"/>
    </location>
</feature>
<keyword evidence="3" id="KW-1185">Reference proteome</keyword>
<dbReference type="Proteomes" id="UP000286208">
    <property type="component" value="Unassembled WGS sequence"/>
</dbReference>
<feature type="transmembrane region" description="Helical" evidence="1">
    <location>
        <begin position="20"/>
        <end position="41"/>
    </location>
</feature>
<feature type="transmembrane region" description="Helical" evidence="1">
    <location>
        <begin position="229"/>
        <end position="250"/>
    </location>
</feature>
<dbReference type="Pfam" id="PF12730">
    <property type="entry name" value="ABC2_membrane_4"/>
    <property type="match status" value="1"/>
</dbReference>
<reference evidence="2 3" key="1">
    <citation type="submission" date="2018-11" db="EMBL/GenBank/DDBJ databases">
        <title>Rhodococcus spongicola sp. nov. and Rhodococcus xishaensis sp. nov. from marine sponges.</title>
        <authorList>
            <person name="Li L."/>
            <person name="Lin H.W."/>
        </authorList>
    </citation>
    <scope>NUCLEOTIDE SEQUENCE [LARGE SCALE GENOMIC DNA]</scope>
    <source>
        <strain evidence="2 3">CCTCC AB2014297</strain>
    </source>
</reference>
<dbReference type="RefSeq" id="WP_127914823.1">
    <property type="nucleotide sequence ID" value="NZ_RKLP01000002.1"/>
</dbReference>
<feature type="transmembrane region" description="Helical" evidence="1">
    <location>
        <begin position="106"/>
        <end position="132"/>
    </location>
</feature>
<keyword evidence="1" id="KW-0812">Transmembrane</keyword>
<organism evidence="2 3">
    <name type="scientific">Prescottella agglutinans</name>
    <dbReference type="NCBI Taxonomy" id="1644129"/>
    <lineage>
        <taxon>Bacteria</taxon>
        <taxon>Bacillati</taxon>
        <taxon>Actinomycetota</taxon>
        <taxon>Actinomycetes</taxon>
        <taxon>Mycobacteriales</taxon>
        <taxon>Nocardiaceae</taxon>
        <taxon>Prescottella</taxon>
    </lineage>
</organism>
<protein>
    <submittedName>
        <fullName evidence="2">ABC transporter permease</fullName>
    </submittedName>
</protein>
<accession>A0A3S3AKE9</accession>
<evidence type="ECO:0000313" key="2">
    <source>
        <dbReference type="EMBL" id="RVW10399.1"/>
    </source>
</evidence>